<feature type="transmembrane region" description="Helical" evidence="1">
    <location>
        <begin position="61"/>
        <end position="90"/>
    </location>
</feature>
<keyword evidence="3" id="KW-1185">Reference proteome</keyword>
<evidence type="ECO:0000256" key="1">
    <source>
        <dbReference type="SAM" id="Phobius"/>
    </source>
</evidence>
<reference evidence="2 3" key="1">
    <citation type="submission" date="2016-11" db="EMBL/GenBank/DDBJ databases">
        <authorList>
            <person name="Jaros S."/>
            <person name="Januszkiewicz K."/>
            <person name="Wedrychowicz H."/>
        </authorList>
    </citation>
    <scope>NUCLEOTIDE SEQUENCE [LARGE SCALE GENOMIC DNA]</scope>
    <source>
        <strain evidence="2 3">DSM 26910</strain>
    </source>
</reference>
<feature type="transmembrane region" description="Helical" evidence="1">
    <location>
        <begin position="155"/>
        <end position="180"/>
    </location>
</feature>
<name>A0A1M5GCR9_9BACT</name>
<dbReference type="OrthoDB" id="1067842at2"/>
<feature type="transmembrane region" description="Helical" evidence="1">
    <location>
        <begin position="233"/>
        <end position="252"/>
    </location>
</feature>
<sequence length="582" mass="67884">MKTNGKTLAISALTLVFVLHLFYFAVLNRFHLWNFEQIQFFRFSTGYFSSFLSDPGGFTNYIGVFFIQFFHFPFWGALILSLLAVAVFFVSRIIFRKLRFNGILFPLLPVFILTIVQSNYHYSPIYTFHFLNAIGAFALYVSIQSAKRRYAVFPAVQIVLFLLSGIYSVLFLVLCFFYELLFQRTTLSKWAVSVYVMFSVVLYFFVYRFFYTLPFKPEAVLPEVFFVQPLKKYLVALLAYFPLMLIVVRSISQKKNALLARWNFVNIAAGGLVALLVVFSIATRHYNKKRELIFKMDYNVQQQNWDEVLRTAQKYPGVNQLVVYFTNLALSQKHELAEKLFAYPQLGKKGLRLKWERNKVAPFYGGEVFYYLQNDNEAFRWAFESMVSNGLHPRGLKRLVNTSIANGHLLLAEKYLTIIEESLFYKSWATDKRRNIAVLLQSAGAKADNPLCKISADFTADLKEFDLNLASLLENCPENSTALGYYMATLLFEKNVREIWAQVAARQNFEGHEIPTLLEEALLIYMNNTGERFIDGGLKIREETYQRFERFAMTFARNRQQAARVLEKDFGDTFWYYFYFVQ</sequence>
<dbReference type="Proteomes" id="UP000184164">
    <property type="component" value="Unassembled WGS sequence"/>
</dbReference>
<dbReference type="AlphaFoldDB" id="A0A1M5GCR9"/>
<accession>A0A1M5GCR9</accession>
<keyword evidence="1" id="KW-0472">Membrane</keyword>
<feature type="transmembrane region" description="Helical" evidence="1">
    <location>
        <begin position="7"/>
        <end position="26"/>
    </location>
</feature>
<protein>
    <submittedName>
        <fullName evidence="2">Uncharacterized protein</fullName>
    </submittedName>
</protein>
<feature type="transmembrane region" description="Helical" evidence="1">
    <location>
        <begin position="102"/>
        <end position="120"/>
    </location>
</feature>
<dbReference type="Pfam" id="PF19529">
    <property type="entry name" value="DUF6057"/>
    <property type="match status" value="1"/>
</dbReference>
<dbReference type="RefSeq" id="WP_073003580.1">
    <property type="nucleotide sequence ID" value="NZ_FQUM01000019.1"/>
</dbReference>
<organism evidence="2 3">
    <name type="scientific">Mariniphaga anaerophila</name>
    <dbReference type="NCBI Taxonomy" id="1484053"/>
    <lineage>
        <taxon>Bacteria</taxon>
        <taxon>Pseudomonadati</taxon>
        <taxon>Bacteroidota</taxon>
        <taxon>Bacteroidia</taxon>
        <taxon>Marinilabiliales</taxon>
        <taxon>Prolixibacteraceae</taxon>
        <taxon>Mariniphaga</taxon>
    </lineage>
</organism>
<feature type="transmembrane region" description="Helical" evidence="1">
    <location>
        <begin position="264"/>
        <end position="286"/>
    </location>
</feature>
<proteinExistence type="predicted"/>
<dbReference type="EMBL" id="FQUM01000019">
    <property type="protein sequence ID" value="SHG01514.1"/>
    <property type="molecule type" value="Genomic_DNA"/>
</dbReference>
<evidence type="ECO:0000313" key="2">
    <source>
        <dbReference type="EMBL" id="SHG01514.1"/>
    </source>
</evidence>
<dbReference type="STRING" id="1484053.SAMN05444274_11915"/>
<keyword evidence="1" id="KW-0812">Transmembrane</keyword>
<feature type="transmembrane region" description="Helical" evidence="1">
    <location>
        <begin position="192"/>
        <end position="213"/>
    </location>
</feature>
<keyword evidence="1" id="KW-1133">Transmembrane helix</keyword>
<dbReference type="InterPro" id="IPR045692">
    <property type="entry name" value="DUF6057"/>
</dbReference>
<evidence type="ECO:0000313" key="3">
    <source>
        <dbReference type="Proteomes" id="UP000184164"/>
    </source>
</evidence>
<gene>
    <name evidence="2" type="ORF">SAMN05444274_11915</name>
</gene>